<dbReference type="AlphaFoldDB" id="R7W0C2"/>
<accession>R7W0C2</accession>
<protein>
    <submittedName>
        <fullName evidence="1">Uncharacterized protein</fullName>
    </submittedName>
</protein>
<dbReference type="InterPro" id="IPR053253">
    <property type="entry name" value="Sex_diff_modulator"/>
</dbReference>
<evidence type="ECO:0000313" key="1">
    <source>
        <dbReference type="EnsemblPlants" id="EMT02819"/>
    </source>
</evidence>
<dbReference type="EnsemblPlants" id="EMT02819">
    <property type="protein sequence ID" value="EMT02819"/>
    <property type="gene ID" value="F775_18348"/>
</dbReference>
<organism evidence="1">
    <name type="scientific">Aegilops tauschii</name>
    <name type="common">Tausch's goatgrass</name>
    <name type="synonym">Aegilops squarrosa</name>
    <dbReference type="NCBI Taxonomy" id="37682"/>
    <lineage>
        <taxon>Eukaryota</taxon>
        <taxon>Viridiplantae</taxon>
        <taxon>Streptophyta</taxon>
        <taxon>Embryophyta</taxon>
        <taxon>Tracheophyta</taxon>
        <taxon>Spermatophyta</taxon>
        <taxon>Magnoliopsida</taxon>
        <taxon>Liliopsida</taxon>
        <taxon>Poales</taxon>
        <taxon>Poaceae</taxon>
        <taxon>BOP clade</taxon>
        <taxon>Pooideae</taxon>
        <taxon>Triticodae</taxon>
        <taxon>Triticeae</taxon>
        <taxon>Triticinae</taxon>
        <taxon>Aegilops</taxon>
    </lineage>
</organism>
<sequence>MSHDPEDFFVYFELPAHKENAVCRGFIAVDDIEIKIKGWRGDDHDVPDDCKLHVRVVIEKMPTQLWSLEGAGKVLGDLCIVDRLDTRTHERDFFSCNNNDAALPPPPSVDRMQIVLGAEIKDKLAAPLKFVEGELGSPGVALELEPSLQPDLIGAVFRAPPPPAVQTAVQVGAVTQQILQLRPAGAPQAASALFPAPAPPLIAGSPSLSPAPTPRKRPAALPKSRAASMPVRHSAGQVALNSMVPVVQRAALQIVQGLGGLGPKERMTVKAAEALVRRFNELLL</sequence>
<dbReference type="PANTHER" id="PTHR33087">
    <property type="entry name" value="OS07G0539200 PROTEIN"/>
    <property type="match status" value="1"/>
</dbReference>
<reference evidence="1" key="1">
    <citation type="submission" date="2015-06" db="UniProtKB">
        <authorList>
            <consortium name="EnsemblPlants"/>
        </authorList>
    </citation>
    <scope>IDENTIFICATION</scope>
</reference>
<name>R7W0C2_AEGTA</name>
<proteinExistence type="predicted"/>
<dbReference type="PANTHER" id="PTHR33087:SF49">
    <property type="entry name" value="DUF4283 DOMAIN-CONTAINING PROTEIN"/>
    <property type="match status" value="1"/>
</dbReference>